<sequence length="298" mass="34017">MTNSTETETQTQYTWQDNLFPDNPKRRKRVEQLMSECADYTNTLADSKLKIDKTLELMNKYTKEAYSLIGIDTISYKEIELDKAWYVKMLQPISIFTIFTLSTKALNFVAKKVAVSYLLKQGKIGPAALVKLVGLPNWLKFGTAVGSAIGGAIVSVSIDAMIDAIVGDDERDKLQTAIKDLAKPRIELRYGVLKTDYYYQMLMAITNEINRIKRKAAKKKWTEEELGEEIQEAITDTIETFKETTPEPTRESTLENLNAKDKLLNNWINEDPSQNKLEEIVKELNEHENNIDLKAISY</sequence>
<protein>
    <recommendedName>
        <fullName evidence="3">GTPase</fullName>
    </recommendedName>
</protein>
<gene>
    <name evidence="1" type="ORF">F8158_28120</name>
</gene>
<dbReference type="EMBL" id="WBPB01000074">
    <property type="protein sequence ID" value="KAB2491166.1"/>
    <property type="molecule type" value="Genomic_DNA"/>
</dbReference>
<organism evidence="1 2">
    <name type="scientific">Bacillus cereus</name>
    <dbReference type="NCBI Taxonomy" id="1396"/>
    <lineage>
        <taxon>Bacteria</taxon>
        <taxon>Bacillati</taxon>
        <taxon>Bacillota</taxon>
        <taxon>Bacilli</taxon>
        <taxon>Bacillales</taxon>
        <taxon>Bacillaceae</taxon>
        <taxon>Bacillus</taxon>
        <taxon>Bacillus cereus group</taxon>
    </lineage>
</organism>
<evidence type="ECO:0000313" key="2">
    <source>
        <dbReference type="Proteomes" id="UP000477920"/>
    </source>
</evidence>
<dbReference type="AlphaFoldDB" id="A0AB34D8Y5"/>
<reference evidence="1 2" key="1">
    <citation type="submission" date="2019-10" db="EMBL/GenBank/DDBJ databases">
        <title>Bacillus from the desert of Cuatro Cinegas, Coahuila.</title>
        <authorList>
            <person name="Olmedo-Alvarez G."/>
            <person name="Saldana S."/>
            <person name="Barcelo D."/>
        </authorList>
    </citation>
    <scope>NUCLEOTIDE SEQUENCE [LARGE SCALE GENOMIC DNA]</scope>
    <source>
        <strain evidence="1 2">CH101a_3T</strain>
    </source>
</reference>
<proteinExistence type="predicted"/>
<name>A0AB34D8Y5_BACCE</name>
<accession>A0AB34D8Y5</accession>
<dbReference type="RefSeq" id="WP_151640173.1">
    <property type="nucleotide sequence ID" value="NZ_WBPB01000074.1"/>
</dbReference>
<comment type="caution">
    <text evidence="1">The sequence shown here is derived from an EMBL/GenBank/DDBJ whole genome shotgun (WGS) entry which is preliminary data.</text>
</comment>
<evidence type="ECO:0000313" key="1">
    <source>
        <dbReference type="EMBL" id="KAB2491166.1"/>
    </source>
</evidence>
<evidence type="ECO:0008006" key="3">
    <source>
        <dbReference type="Google" id="ProtNLM"/>
    </source>
</evidence>
<dbReference type="Proteomes" id="UP000477920">
    <property type="component" value="Unassembled WGS sequence"/>
</dbReference>